<sequence>MFFEDPVRRKMKSIEIESVTEAFFQETVSSFLDGILSDKAEHFKVCAPVAAADPKNATSRPPVCPIAVYSSGASALSKLSGLESAVVFKDPDQKNVFAKFPDAQGGWTDAVFPSGLSWLYLSPVPQRGGEKNDPSLTVTAPSPFSLVYWSILLPIFRCFKEGPLGSYASQYFTARLLLYCINPPTGSSTSAKVNTPNPTLLAIASQMMDVWRCFPDVNVHDRAPLSEVLIHLNATLPKLPLLDRSATEDDPSADSKTAYGVGAQAAFAVLCSAVRLEEAWSGVSFPNRVRKSFHKVFSLWRHSVSSAPWQDTPDEEITPEQFFHW</sequence>
<gene>
    <name evidence="1" type="ORF">ADEAN_000716600</name>
</gene>
<proteinExistence type="predicted"/>
<evidence type="ECO:0000313" key="2">
    <source>
        <dbReference type="Proteomes" id="UP000515908"/>
    </source>
</evidence>
<dbReference type="EMBL" id="LR877158">
    <property type="protein sequence ID" value="CAD2219657.1"/>
    <property type="molecule type" value="Genomic_DNA"/>
</dbReference>
<name>A0A7G2CKP4_9TRYP</name>
<accession>A0A7G2CKP4</accession>
<organism evidence="1 2">
    <name type="scientific">Angomonas deanei</name>
    <dbReference type="NCBI Taxonomy" id="59799"/>
    <lineage>
        <taxon>Eukaryota</taxon>
        <taxon>Discoba</taxon>
        <taxon>Euglenozoa</taxon>
        <taxon>Kinetoplastea</taxon>
        <taxon>Metakinetoplastina</taxon>
        <taxon>Trypanosomatida</taxon>
        <taxon>Trypanosomatidae</taxon>
        <taxon>Strigomonadinae</taxon>
        <taxon>Angomonas</taxon>
    </lineage>
</organism>
<dbReference type="VEuPathDB" id="TriTrypDB:ADEAN_000716600"/>
<keyword evidence="2" id="KW-1185">Reference proteome</keyword>
<dbReference type="AlphaFoldDB" id="A0A7G2CKP4"/>
<protein>
    <submittedName>
        <fullName evidence="1">Uncharacterized protein</fullName>
    </submittedName>
</protein>
<dbReference type="Proteomes" id="UP000515908">
    <property type="component" value="Chromosome 14"/>
</dbReference>
<evidence type="ECO:0000313" key="1">
    <source>
        <dbReference type="EMBL" id="CAD2219657.1"/>
    </source>
</evidence>
<reference evidence="1 2" key="1">
    <citation type="submission" date="2020-08" db="EMBL/GenBank/DDBJ databases">
        <authorList>
            <person name="Newling K."/>
            <person name="Davey J."/>
            <person name="Forrester S."/>
        </authorList>
    </citation>
    <scope>NUCLEOTIDE SEQUENCE [LARGE SCALE GENOMIC DNA]</scope>
    <source>
        <strain evidence="2">Crithidia deanei Carvalho (ATCC PRA-265)</strain>
    </source>
</reference>